<feature type="compositionally biased region" description="Pro residues" evidence="2">
    <location>
        <begin position="264"/>
        <end position="277"/>
    </location>
</feature>
<keyword evidence="4" id="KW-1185">Reference proteome</keyword>
<dbReference type="PANTHER" id="PTHR14215">
    <property type="entry name" value="PROTEIN OF UNKNOWN FUNCTION DUF729"/>
    <property type="match status" value="1"/>
</dbReference>
<feature type="compositionally biased region" description="Basic and acidic residues" evidence="2">
    <location>
        <begin position="413"/>
        <end position="427"/>
    </location>
</feature>
<feature type="compositionally biased region" description="Basic residues" evidence="2">
    <location>
        <begin position="46"/>
        <end position="57"/>
    </location>
</feature>
<feature type="compositionally biased region" description="Basic and acidic residues" evidence="2">
    <location>
        <begin position="183"/>
        <end position="194"/>
    </location>
</feature>
<dbReference type="GO" id="GO:0005739">
    <property type="term" value="C:mitochondrion"/>
    <property type="evidence" value="ECO:0007669"/>
    <property type="project" value="TreeGrafter"/>
</dbReference>
<protein>
    <submittedName>
        <fullName evidence="3">Uncharacterized protein</fullName>
    </submittedName>
</protein>
<feature type="compositionally biased region" description="Acidic residues" evidence="2">
    <location>
        <begin position="157"/>
        <end position="182"/>
    </location>
</feature>
<feature type="region of interest" description="Disordered" evidence="2">
    <location>
        <begin position="157"/>
        <end position="225"/>
    </location>
</feature>
<dbReference type="Proteomes" id="UP000594262">
    <property type="component" value="Unplaced"/>
</dbReference>
<dbReference type="AlphaFoldDB" id="A0A7M5XDF1"/>
<feature type="region of interest" description="Disordered" evidence="2">
    <location>
        <begin position="260"/>
        <end position="427"/>
    </location>
</feature>
<dbReference type="RefSeq" id="XP_066926692.1">
    <property type="nucleotide sequence ID" value="XM_067070591.1"/>
</dbReference>
<dbReference type="GO" id="GO:0000266">
    <property type="term" value="P:mitochondrial fission"/>
    <property type="evidence" value="ECO:0007669"/>
    <property type="project" value="TreeGrafter"/>
</dbReference>
<name>A0A7M5XDF1_9CNID</name>
<feature type="compositionally biased region" description="Basic residues" evidence="2">
    <location>
        <begin position="398"/>
        <end position="412"/>
    </location>
</feature>
<sequence>MDGEVDDTGQDSSSISNMIDYVRNLLPGYSQENDEEECQEKIGDRLKKKRMRTKKRSSPLNKKDYPGVTSSRKGAVGCKRSMVRYIGSNVPMASSQEAYYELLDNSRRAFISSATNFVSANLDHVRQHVDQVKYHVVPTLADIGQLVWDGFDEDEEVVYEEEEECEEDEEEYSEETNDAEDEGEKRDEATDKQQPKPSQSSKPEESSSSTENKSSAEGAKINQLEDELAKLRAQIAMIVSGSAPLAPPSQPAPIAVVPPIILQAPPPPPPPPPPPAPSNNIAPVIKINKTAVKQTKKVDEEESAPNLSDVLRGLSSVKLKSVPNRSPGGTPMKATKSSKAESNDPADIIARALKEKFRNTKTSYDSPETDSSPSGFSPSPRKNKRSPKVISSMARPVPRPRPKPRPKTQKKVSSRDNNDTEKTKLFK</sequence>
<dbReference type="InterPro" id="IPR007972">
    <property type="entry name" value="Mtfr1"/>
</dbReference>
<evidence type="ECO:0000256" key="1">
    <source>
        <dbReference type="ARBA" id="ARBA00005807"/>
    </source>
</evidence>
<evidence type="ECO:0000256" key="2">
    <source>
        <dbReference type="SAM" id="MobiDB-lite"/>
    </source>
</evidence>
<feature type="region of interest" description="Disordered" evidence="2">
    <location>
        <begin position="30"/>
        <end position="73"/>
    </location>
</feature>
<dbReference type="Pfam" id="PF05308">
    <property type="entry name" value="Mito_fiss_reg"/>
    <property type="match status" value="1"/>
</dbReference>
<evidence type="ECO:0000313" key="3">
    <source>
        <dbReference type="EnsemblMetazoa" id="CLYHEMP020358.1"/>
    </source>
</evidence>
<proteinExistence type="inferred from homology"/>
<dbReference type="EnsemblMetazoa" id="CLYHEMT020358.1">
    <property type="protein sequence ID" value="CLYHEMP020358.1"/>
    <property type="gene ID" value="CLYHEMG020358"/>
</dbReference>
<dbReference type="OrthoDB" id="2133332at2759"/>
<dbReference type="PANTHER" id="PTHR14215:SF0">
    <property type="entry name" value="WH2 DOMAIN-CONTAINING PROTEIN"/>
    <property type="match status" value="1"/>
</dbReference>
<reference evidence="3" key="1">
    <citation type="submission" date="2021-01" db="UniProtKB">
        <authorList>
            <consortium name="EnsemblMetazoa"/>
        </authorList>
    </citation>
    <scope>IDENTIFICATION</scope>
</reference>
<dbReference type="GeneID" id="136814086"/>
<evidence type="ECO:0000313" key="4">
    <source>
        <dbReference type="Proteomes" id="UP000594262"/>
    </source>
</evidence>
<organism evidence="3 4">
    <name type="scientific">Clytia hemisphaerica</name>
    <dbReference type="NCBI Taxonomy" id="252671"/>
    <lineage>
        <taxon>Eukaryota</taxon>
        <taxon>Metazoa</taxon>
        <taxon>Cnidaria</taxon>
        <taxon>Hydrozoa</taxon>
        <taxon>Hydroidolina</taxon>
        <taxon>Leptothecata</taxon>
        <taxon>Obeliida</taxon>
        <taxon>Clytiidae</taxon>
        <taxon>Clytia</taxon>
    </lineage>
</organism>
<comment type="similarity">
    <text evidence="1">Belongs to the MTFR1 family.</text>
</comment>
<feature type="compositionally biased region" description="Low complexity" evidence="2">
    <location>
        <begin position="195"/>
        <end position="215"/>
    </location>
</feature>
<accession>A0A7M5XDF1</accession>
<dbReference type="GO" id="GO:0009060">
    <property type="term" value="P:aerobic respiration"/>
    <property type="evidence" value="ECO:0007669"/>
    <property type="project" value="TreeGrafter"/>
</dbReference>
<feature type="compositionally biased region" description="Polar residues" evidence="2">
    <location>
        <begin position="360"/>
        <end position="377"/>
    </location>
</feature>